<evidence type="ECO:0000313" key="11">
    <source>
        <dbReference type="Proteomes" id="UP000252023"/>
    </source>
</evidence>
<dbReference type="EMBL" id="CP030918">
    <property type="protein sequence ID" value="AXC51145.1"/>
    <property type="molecule type" value="Genomic_DNA"/>
</dbReference>
<name>A0A344PP40_9RHOB</name>
<dbReference type="InterPro" id="IPR036249">
    <property type="entry name" value="Thioredoxin-like_sf"/>
</dbReference>
<accession>A0A344PP40</accession>
<feature type="transmembrane region" description="Helical" evidence="7">
    <location>
        <begin position="417"/>
        <end position="434"/>
    </location>
</feature>
<dbReference type="KEGG" id="pars:DRW48_07420"/>
<gene>
    <name evidence="10" type="ORF">DRW48_07420</name>
</gene>
<evidence type="ECO:0000256" key="1">
    <source>
        <dbReference type="ARBA" id="ARBA00004651"/>
    </source>
</evidence>
<dbReference type="InterPro" id="IPR003834">
    <property type="entry name" value="Cyt_c_assmbl_TM_dom"/>
</dbReference>
<dbReference type="Gene3D" id="2.60.40.1250">
    <property type="entry name" value="Thiol:disulfide interchange protein DsbD, N-terminal domain"/>
    <property type="match status" value="1"/>
</dbReference>
<feature type="transmembrane region" description="Helical" evidence="7">
    <location>
        <begin position="470"/>
        <end position="494"/>
    </location>
</feature>
<dbReference type="GO" id="GO:0047134">
    <property type="term" value="F:protein-disulfide reductase [NAD(P)H] activity"/>
    <property type="evidence" value="ECO:0007669"/>
    <property type="project" value="UniProtKB-EC"/>
</dbReference>
<organism evidence="10 11">
    <name type="scientific">Paracoccus suum</name>
    <dbReference type="NCBI Taxonomy" id="2259340"/>
    <lineage>
        <taxon>Bacteria</taxon>
        <taxon>Pseudomonadati</taxon>
        <taxon>Pseudomonadota</taxon>
        <taxon>Alphaproteobacteria</taxon>
        <taxon>Rhodobacterales</taxon>
        <taxon>Paracoccaceae</taxon>
        <taxon>Paracoccus</taxon>
    </lineage>
</organism>
<evidence type="ECO:0000259" key="9">
    <source>
        <dbReference type="PROSITE" id="PS51352"/>
    </source>
</evidence>
<feature type="transmembrane region" description="Helical" evidence="7">
    <location>
        <begin position="220"/>
        <end position="250"/>
    </location>
</feature>
<feature type="chain" id="PRO_5016583246" evidence="8">
    <location>
        <begin position="27"/>
        <end position="633"/>
    </location>
</feature>
<dbReference type="GO" id="GO:0005886">
    <property type="term" value="C:plasma membrane"/>
    <property type="evidence" value="ECO:0007669"/>
    <property type="project" value="UniProtKB-SubCell"/>
</dbReference>
<evidence type="ECO:0000256" key="5">
    <source>
        <dbReference type="ARBA" id="ARBA00022989"/>
    </source>
</evidence>
<keyword evidence="2" id="KW-1003">Cell membrane</keyword>
<dbReference type="InterPro" id="IPR028250">
    <property type="entry name" value="DsbDN"/>
</dbReference>
<keyword evidence="6 7" id="KW-0472">Membrane</keyword>
<feature type="signal peptide" evidence="8">
    <location>
        <begin position="1"/>
        <end position="26"/>
    </location>
</feature>
<evidence type="ECO:0000256" key="7">
    <source>
        <dbReference type="SAM" id="Phobius"/>
    </source>
</evidence>
<reference evidence="11" key="1">
    <citation type="submission" date="2018-07" db="EMBL/GenBank/DDBJ databases">
        <title>Genome sequencing of Paracoccus sp. SC2-6.</title>
        <authorList>
            <person name="Heo J."/>
            <person name="Kim S.-J."/>
            <person name="Kwon S.-W."/>
        </authorList>
    </citation>
    <scope>NUCLEOTIDE SEQUENCE [LARGE SCALE GENOMIC DNA]</scope>
    <source>
        <strain evidence="11">SC2-6</strain>
    </source>
</reference>
<dbReference type="PANTHER" id="PTHR32234:SF0">
    <property type="entry name" value="THIOL:DISULFIDE INTERCHANGE PROTEIN DSBD"/>
    <property type="match status" value="1"/>
</dbReference>
<feature type="transmembrane region" description="Helical" evidence="7">
    <location>
        <begin position="262"/>
        <end position="286"/>
    </location>
</feature>
<dbReference type="SUPFAM" id="SSF52833">
    <property type="entry name" value="Thioredoxin-like"/>
    <property type="match status" value="1"/>
</dbReference>
<evidence type="ECO:0000256" key="4">
    <source>
        <dbReference type="ARBA" id="ARBA00022748"/>
    </source>
</evidence>
<dbReference type="Proteomes" id="UP000252023">
    <property type="component" value="Chromosome"/>
</dbReference>
<keyword evidence="11" id="KW-1185">Reference proteome</keyword>
<dbReference type="GO" id="GO:0017004">
    <property type="term" value="P:cytochrome complex assembly"/>
    <property type="evidence" value="ECO:0007669"/>
    <property type="project" value="UniProtKB-KW"/>
</dbReference>
<evidence type="ECO:0000256" key="8">
    <source>
        <dbReference type="SAM" id="SignalP"/>
    </source>
</evidence>
<feature type="transmembrane region" description="Helical" evidence="7">
    <location>
        <begin position="375"/>
        <end position="396"/>
    </location>
</feature>
<keyword evidence="4" id="KW-0201">Cytochrome c-type biogenesis</keyword>
<dbReference type="InterPro" id="IPR013766">
    <property type="entry name" value="Thioredoxin_domain"/>
</dbReference>
<dbReference type="Pfam" id="PF02683">
    <property type="entry name" value="DsbD_TM"/>
    <property type="match status" value="1"/>
</dbReference>
<dbReference type="EC" id="1.8.1.8" evidence="10"/>
<dbReference type="GO" id="GO:0045454">
    <property type="term" value="P:cell redox homeostasis"/>
    <property type="evidence" value="ECO:0007669"/>
    <property type="project" value="TreeGrafter"/>
</dbReference>
<protein>
    <submittedName>
        <fullName evidence="10">Protein-disulfide reductase DsbD</fullName>
        <ecNumber evidence="10">1.8.1.8</ecNumber>
    </submittedName>
</protein>
<feature type="transmembrane region" description="Helical" evidence="7">
    <location>
        <begin position="339"/>
        <end position="369"/>
    </location>
</feature>
<evidence type="ECO:0000256" key="6">
    <source>
        <dbReference type="ARBA" id="ARBA00023136"/>
    </source>
</evidence>
<dbReference type="PANTHER" id="PTHR32234">
    <property type="entry name" value="THIOL:DISULFIDE INTERCHANGE PROTEIN DSBD"/>
    <property type="match status" value="1"/>
</dbReference>
<evidence type="ECO:0000313" key="10">
    <source>
        <dbReference type="EMBL" id="AXC51145.1"/>
    </source>
</evidence>
<dbReference type="Gene3D" id="3.40.30.10">
    <property type="entry name" value="Glutaredoxin"/>
    <property type="match status" value="1"/>
</dbReference>
<keyword evidence="5 7" id="KW-1133">Transmembrane helix</keyword>
<dbReference type="SUPFAM" id="SSF74863">
    <property type="entry name" value="Thiol:disulfide interchange protein DsbD, N-terminal domain (DsbD-alpha)"/>
    <property type="match status" value="1"/>
</dbReference>
<evidence type="ECO:0000256" key="3">
    <source>
        <dbReference type="ARBA" id="ARBA00022692"/>
    </source>
</evidence>
<feature type="transmembrane region" description="Helical" evidence="7">
    <location>
        <begin position="440"/>
        <end position="458"/>
    </location>
</feature>
<dbReference type="InterPro" id="IPR036929">
    <property type="entry name" value="DsbDN_sf"/>
</dbReference>
<proteinExistence type="predicted"/>
<keyword evidence="10" id="KW-0560">Oxidoreductase</keyword>
<dbReference type="AlphaFoldDB" id="A0A344PP40"/>
<sequence length="633" mass="64345">MTRFFSLSFATLSLLIVVLAAGWAGAQTHKPPLQPEDAFALRVSQDADGALNLNWDIADGYYLYRSELKAEAGDGQELSLSLPEGETYADPYLGEGQIYRQNVSAMLDHPVDGMTLHWQGCQQDGICYAPQKVSLGADGSVLPVANRTPAQDDGGVSAGSGWTPQTGMVDQAEAGKVDVGQVDAGAGGAETARRGTGTGVILAQDQGLVQGLAARGGGALVILGFLGFGLLLAFTPCVFPMFPIVAGMLAGQGEALTARRGLVLTGAYVLAMAAAFGLLGIAAAWSGANLQMVLQSPAAIAVIAVLFVLLALSMFGFYELQMPEALQRRLGRVAGKRGSLGGAAVLGFTSALIIGPCVTAPLAGALLYIAQTGDVALGAAALFALGLGQGVPLLVIGLFGPRILPRSGAWMEGAKQVFGVIFLGFAIWLASRVLPGPATLALWAALLVGTAVFLGALDRLDSGATRGRRLAAVLGVLLLFTGVVQGLGAALGAVDPLRPLAPLAGRAAPATAGAEAQFAHVTTGAGLEQALASGSGKPALVYVTADWCVTCRAIERGPLADPAVTAALSGLDAIKVDVSDFNAEAQMLMKDLAAAGPPTMIFLDAARAEAAGSRLIGMVDSGAMLSSIGKVGS</sequence>
<dbReference type="OrthoDB" id="9811036at2"/>
<keyword evidence="8" id="KW-0732">Signal</keyword>
<dbReference type="NCBIfam" id="NF001419">
    <property type="entry name" value="PRK00293.1"/>
    <property type="match status" value="1"/>
</dbReference>
<feature type="transmembrane region" description="Helical" evidence="7">
    <location>
        <begin position="298"/>
        <end position="318"/>
    </location>
</feature>
<evidence type="ECO:0000256" key="2">
    <source>
        <dbReference type="ARBA" id="ARBA00022475"/>
    </source>
</evidence>
<dbReference type="PROSITE" id="PS51352">
    <property type="entry name" value="THIOREDOXIN_2"/>
    <property type="match status" value="1"/>
</dbReference>
<dbReference type="Pfam" id="PF11412">
    <property type="entry name" value="DsbD_N"/>
    <property type="match status" value="1"/>
</dbReference>
<comment type="subcellular location">
    <subcellularLocation>
        <location evidence="1">Cell membrane</location>
        <topology evidence="1">Multi-pass membrane protein</topology>
    </subcellularLocation>
</comment>
<dbReference type="Pfam" id="PF13899">
    <property type="entry name" value="Thioredoxin_7"/>
    <property type="match status" value="1"/>
</dbReference>
<feature type="domain" description="Thioredoxin" evidence="9">
    <location>
        <begin position="497"/>
        <end position="633"/>
    </location>
</feature>
<keyword evidence="3 7" id="KW-0812">Transmembrane</keyword>